<dbReference type="PANTHER" id="PTHR14136">
    <property type="entry name" value="BTB_POZ DOMAIN-CONTAINING PROTEIN KCTD9"/>
    <property type="match status" value="1"/>
</dbReference>
<proteinExistence type="predicted"/>
<accession>A0A7V2ATJ7</accession>
<dbReference type="EMBL" id="DSEC01000059">
    <property type="protein sequence ID" value="HER42989.1"/>
    <property type="molecule type" value="Genomic_DNA"/>
</dbReference>
<dbReference type="PANTHER" id="PTHR14136:SF17">
    <property type="entry name" value="BTB_POZ DOMAIN-CONTAINING PROTEIN KCTD9"/>
    <property type="match status" value="1"/>
</dbReference>
<dbReference type="Gene3D" id="2.160.20.80">
    <property type="entry name" value="E3 ubiquitin-protein ligase SopA"/>
    <property type="match status" value="1"/>
</dbReference>
<comment type="caution">
    <text evidence="1">The sequence shown here is derived from an EMBL/GenBank/DDBJ whole genome shotgun (WGS) entry which is preliminary data.</text>
</comment>
<dbReference type="Proteomes" id="UP000886069">
    <property type="component" value="Unassembled WGS sequence"/>
</dbReference>
<evidence type="ECO:0000313" key="1">
    <source>
        <dbReference type="EMBL" id="HER42989.1"/>
    </source>
</evidence>
<protein>
    <submittedName>
        <fullName evidence="1">Pentapeptide repeat-containing protein</fullName>
    </submittedName>
</protein>
<reference evidence="1" key="1">
    <citation type="journal article" date="2020" name="mSystems">
        <title>Genome- and Community-Level Interaction Insights into Carbon Utilization and Element Cycling Functions of Hydrothermarchaeota in Hydrothermal Sediment.</title>
        <authorList>
            <person name="Zhou Z."/>
            <person name="Liu Y."/>
            <person name="Xu W."/>
            <person name="Pan J."/>
            <person name="Luo Z.H."/>
            <person name="Li M."/>
        </authorList>
    </citation>
    <scope>NUCLEOTIDE SEQUENCE [LARGE SCALE GENOMIC DNA]</scope>
    <source>
        <strain evidence="1">SpSt-1233</strain>
    </source>
</reference>
<organism evidence="1">
    <name type="scientific">Eiseniibacteriota bacterium</name>
    <dbReference type="NCBI Taxonomy" id="2212470"/>
    <lineage>
        <taxon>Bacteria</taxon>
        <taxon>Candidatus Eiseniibacteriota</taxon>
    </lineage>
</organism>
<sequence>MIAGRNARMSDPSHIDALRDGTAAWNAWRRMNPGLIPDLSGSNIKVRALSGIDLSGADMRGVMLAGADLSGASLRGADMSGADLMEADLSGADLSGAALTGANLMGADLSGADLTGAGLDGAILYRADLEGSECVSRHLWLNRIIDFADGLGCVDGEGEAFVFDDMADSTVESSFMSTNMSRLEVELSDPIPAKAIYEILGALNRLYGTVADQGLPGPIIRIGPSGEGEG</sequence>
<dbReference type="SUPFAM" id="SSF141571">
    <property type="entry name" value="Pentapeptide repeat-like"/>
    <property type="match status" value="1"/>
</dbReference>
<gene>
    <name evidence="1" type="ORF">ENO08_00835</name>
</gene>
<dbReference type="AlphaFoldDB" id="A0A7V2ATJ7"/>
<dbReference type="InterPro" id="IPR051082">
    <property type="entry name" value="Pentapeptide-BTB/POZ_domain"/>
</dbReference>
<dbReference type="Pfam" id="PF00805">
    <property type="entry name" value="Pentapeptide"/>
    <property type="match status" value="2"/>
</dbReference>
<name>A0A7V2ATJ7_UNCEI</name>
<dbReference type="InterPro" id="IPR001646">
    <property type="entry name" value="5peptide_repeat"/>
</dbReference>